<dbReference type="EMBL" id="CAJNIZ010048022">
    <property type="protein sequence ID" value="CAE7780311.1"/>
    <property type="molecule type" value="Genomic_DNA"/>
</dbReference>
<feature type="region of interest" description="Disordered" evidence="1">
    <location>
        <begin position="1961"/>
        <end position="1981"/>
    </location>
</feature>
<gene>
    <name evidence="2" type="ORF">SPIL2461_LOCUS23174</name>
</gene>
<feature type="compositionally biased region" description="Polar residues" evidence="1">
    <location>
        <begin position="1970"/>
        <end position="1981"/>
    </location>
</feature>
<evidence type="ECO:0000313" key="2">
    <source>
        <dbReference type="EMBL" id="CAE7780311.1"/>
    </source>
</evidence>
<proteinExistence type="predicted"/>
<dbReference type="OrthoDB" id="417269at2759"/>
<dbReference type="Proteomes" id="UP000649617">
    <property type="component" value="Unassembled WGS sequence"/>
</dbReference>
<keyword evidence="3" id="KW-1185">Reference proteome</keyword>
<protein>
    <submittedName>
        <fullName evidence="2">Uncharacterized protein</fullName>
    </submittedName>
</protein>
<sequence>CETACRSGDHNTASEACAFYFTGSYTDVTVCRLYSSCRSLVQEVNSHGELFGVIKTRACLIADPESCKPMKREKWLAAGADISDQCLFEDLISQCDAALIHGGHGISECGCGDRYAGSLTGVVAFHVLDLSSSALPLCQDGEWVDPKGGHSVEIRSWNNLCLASDSEQTQRAEITFTDNTDLPVHVTAPSHRRRRRHYTDESYRRRFVDSGESFGRVGWKSGFVYGWRGTDDDCRFDQRTQVSNHLKLGFEVNGNCRRRRRACSHEKYEDVPSIVDSIRYTISFKVRVVGDYSDGWGWPGHYSSSACAQDRCLVSVSCPSGQTMVKCEAVPTFGAATASGGVQVSGSSCQATGGKLGADVKQGSWKEANKDTWTSWASCPSGTVAVTPAGLHAGLTFGGYDSAYYLKLMGDRRRRLTYHTKTCPTGQFLKYIKTCAAGKWDSMDMAYCTSGHRIDGHFRDGCDTRRRRRRVEVHAHVQYDNVAGTRKVTGQERGNADKVCFEGGTCRGNTNSDSYSETCGERGLLAGWREYDRRRSIQWMCREIKPVVKSFECSSSGCKAECANDKCKIRPNCIKAASSQVKDGPSKTSSGGNKWTAMSECPSGYKAAGLRYMRIDGDIRGGRSPGGSLHQIDCSNTGCRALSMGRKITIKTACVQHAEVTEGNFIDKNLGSGYTSKSTCPSGFSPIGIRLLQSTELYDTVQKWHCDSSGCMVECSGVGRCKVRAMCLSAMTRARATCSTSHKSLVIKSSTGPDSRSAPACPATHQSVACLCISDSGKCSNSNGVAGPSSCTVDFGRRRRRRRRSHTPMEKVSRICAQGVAKLKVHLGTASAEFQDLRHDFTTKTLQLTAKESGNVRLRFEETLRRHARLFFEDVSITDSESDMGKQSLMIDASNVCSGSRWEIEMPATDAGTPYQVTITYGDSRRAVDTSTCTIGTEGRMKDASHPDGTIAKNTFVTVAKTVVIYGSSGKGKLAFSGELSAGCSGVNKISISKQDSVFWSACGAAFSKAWSLESSRQAPGNVQLVYRNRQAAACVDPMTGNMEDCALETDVESHTKQVFSLNYLAPLAARWTHMASGQNLQPGACVRAQDRYLPQLKVGQPLVSCANGQVLSSFSFRQDSSCNGADYFRYFYSCTTIVPVKGASMCTPKTTRCVAHTSNSPHLWELDRHDVGSQCEAGTLLTKFEYKSCNGDDGAGYHYAYTCCPVQGLGECSEETTEWGEVGQRSDLAALAHHRPQCPQDSGLQRFLLESKVPEVAQGAPLQGEVRYTFVCCMLPMAPPVSVKTGPLDDGHAWEGTYCPAGRSEGRATLMRGKASAPYFFKREGVSCGYHKDKLAKIVDGGAYLPSTRASALGTCGPVCAAAPSCDGFIWIDGICGFRLDTSYNAGSNAGADCYTKVPESQEMKIKFDRLAGHWCMISHVQNQLCTTADVSHPLQLPPGGEGRVDYSPVLPMDTEFEGNGAVEVAHDSMAQSLLGTSNSAMSQAGTNGGLGNKKFKKLPKIPAAKFNMAKFEMAEFKPFEGERQELQQRGVTEAVLNWNPEPVEYAPHCLARESREMITGAEPVGPGDHYLTVEERQKDVVGACYHALGADASGAAAVETWGEEGTPGKKNTDWQEPYFAANPTFPGLTADAVWDCSTRDINRGYKLAMWDREADFASSTIEDFSEPVVTEACKNIPGTVALAGAIAAYAGTDMDTGDMCAAVASAVSAGSLFAIAQTQYYRALRYDESDFQDCNPLQNTMAKVYCDLSCVEDAVKRGDQKILTSIGTLNRNILSEMKEFFHHYVTEIFGRLTHMEDKSSHESQQLKRVMDTYAQSDLDAVNSNGKQIIKAMNSQHTALNKNLGIAAKQIFDLTHEEHKVIAAKMDAHLAATSDAIDNLKESTVQGFHDAFSEFTEALAPEEGAGLTQLRETHTAAKRALEEISTWHLDGSMHRLGSAKLEQVEQALLALRKQLANARARQAGGEASPNATQRSKWLQDGTTLHRDTMAVARSLLGLKGPQGPQANLPEAPALIDSEMKKLLKAAQSSIQSHRSSAKAMKRHVAFLRKTGESEAEAVKLHTESLVEFDKILLKIRQSAEEYLEAAAEQVGHVSTATELTEGYLSHCSADLLEVQVAAKRAMHSGQRAAKTARRALKEVTQQVGLLAEVMVDGGLVRSALQAAASAAVEAAESEATQMAEPGLESLDGVTDIRVRPANESKIILQQLHAFISRTARAGTGQASTLLQMPKLFHTLHRSILRQLAEWMPPVLPKAQAAFKLALHLRHRHDMHGLARSGGEDARLMQSAWQRLYAELLEMAGESRVRHTALGALFAQQLDAVLASAAPVPPNCSRTGQEGWMLWAAMPSDPTAYIIVKGAANLVQHARGRHHRRLDFAAISKSSQDTGNFEALVCNSQTGSARTLQVGEF</sequence>
<comment type="caution">
    <text evidence="2">The sequence shown here is derived from an EMBL/GenBank/DDBJ whole genome shotgun (WGS) entry which is preliminary data.</text>
</comment>
<evidence type="ECO:0000256" key="1">
    <source>
        <dbReference type="SAM" id="MobiDB-lite"/>
    </source>
</evidence>
<reference evidence="2" key="1">
    <citation type="submission" date="2021-02" db="EMBL/GenBank/DDBJ databases">
        <authorList>
            <person name="Dougan E. K."/>
            <person name="Rhodes N."/>
            <person name="Thang M."/>
            <person name="Chan C."/>
        </authorList>
    </citation>
    <scope>NUCLEOTIDE SEQUENCE</scope>
</reference>
<organism evidence="2 3">
    <name type="scientific">Symbiodinium pilosum</name>
    <name type="common">Dinoflagellate</name>
    <dbReference type="NCBI Taxonomy" id="2952"/>
    <lineage>
        <taxon>Eukaryota</taxon>
        <taxon>Sar</taxon>
        <taxon>Alveolata</taxon>
        <taxon>Dinophyceae</taxon>
        <taxon>Suessiales</taxon>
        <taxon>Symbiodiniaceae</taxon>
        <taxon>Symbiodinium</taxon>
    </lineage>
</organism>
<accession>A0A812YJS8</accession>
<feature type="non-terminal residue" evidence="2">
    <location>
        <position position="2409"/>
    </location>
</feature>
<name>A0A812YJS8_SYMPI</name>
<evidence type="ECO:0000313" key="3">
    <source>
        <dbReference type="Proteomes" id="UP000649617"/>
    </source>
</evidence>
<feature type="non-terminal residue" evidence="2">
    <location>
        <position position="1"/>
    </location>
</feature>